<dbReference type="PANTHER" id="PTHR47326:SF1">
    <property type="entry name" value="HTH PSQ-TYPE DOMAIN-CONTAINING PROTEIN"/>
    <property type="match status" value="1"/>
</dbReference>
<feature type="domain" description="Ionotropic glutamate receptor L-glutamate and glycine-binding" evidence="12">
    <location>
        <begin position="9"/>
        <end position="72"/>
    </location>
</feature>
<comment type="caution">
    <text evidence="13">The sequence shown here is derived from an EMBL/GenBank/DDBJ whole genome shotgun (WGS) entry which is preliminary data.</text>
</comment>
<dbReference type="Proteomes" id="UP001148838">
    <property type="component" value="Unassembled WGS sequence"/>
</dbReference>
<dbReference type="InterPro" id="IPR036397">
    <property type="entry name" value="RNaseH_sf"/>
</dbReference>
<evidence type="ECO:0000256" key="5">
    <source>
        <dbReference type="ARBA" id="ARBA00023065"/>
    </source>
</evidence>
<evidence type="ECO:0000313" key="13">
    <source>
        <dbReference type="EMBL" id="KAJ4430946.1"/>
    </source>
</evidence>
<keyword evidence="4 11" id="KW-1133">Transmembrane helix</keyword>
<evidence type="ECO:0000256" key="6">
    <source>
        <dbReference type="ARBA" id="ARBA00023136"/>
    </source>
</evidence>
<dbReference type="Gene3D" id="3.30.420.10">
    <property type="entry name" value="Ribonuclease H-like superfamily/Ribonuclease H"/>
    <property type="match status" value="1"/>
</dbReference>
<dbReference type="SUPFAM" id="SSF53850">
    <property type="entry name" value="Periplasmic binding protein-like II"/>
    <property type="match status" value="1"/>
</dbReference>
<keyword evidence="10" id="KW-0407">Ion channel</keyword>
<proteinExistence type="predicted"/>
<evidence type="ECO:0000256" key="11">
    <source>
        <dbReference type="SAM" id="Phobius"/>
    </source>
</evidence>
<evidence type="ECO:0000313" key="14">
    <source>
        <dbReference type="Proteomes" id="UP001148838"/>
    </source>
</evidence>
<dbReference type="Pfam" id="PF10613">
    <property type="entry name" value="Lig_chan-Glu_bd"/>
    <property type="match status" value="1"/>
</dbReference>
<reference evidence="13 14" key="1">
    <citation type="journal article" date="2022" name="Allergy">
        <title>Genome assembly and annotation of Periplaneta americana reveal a comprehensive cockroach allergen profile.</title>
        <authorList>
            <person name="Wang L."/>
            <person name="Xiong Q."/>
            <person name="Saelim N."/>
            <person name="Wang L."/>
            <person name="Nong W."/>
            <person name="Wan A.T."/>
            <person name="Shi M."/>
            <person name="Liu X."/>
            <person name="Cao Q."/>
            <person name="Hui J.H.L."/>
            <person name="Sookrung N."/>
            <person name="Leung T.F."/>
            <person name="Tungtrongchitr A."/>
            <person name="Tsui S.K.W."/>
        </authorList>
    </citation>
    <scope>NUCLEOTIDE SEQUENCE [LARGE SCALE GENOMIC DNA]</scope>
    <source>
        <strain evidence="13">PWHHKU_190912</strain>
    </source>
</reference>
<dbReference type="PANTHER" id="PTHR47326">
    <property type="entry name" value="TRANSPOSABLE ELEMENT TC3 TRANSPOSASE-LIKE PROTEIN"/>
    <property type="match status" value="1"/>
</dbReference>
<feature type="transmembrane region" description="Helical" evidence="11">
    <location>
        <begin position="333"/>
        <end position="354"/>
    </location>
</feature>
<keyword evidence="7" id="KW-0675">Receptor</keyword>
<organism evidence="13 14">
    <name type="scientific">Periplaneta americana</name>
    <name type="common">American cockroach</name>
    <name type="synonym">Blatta americana</name>
    <dbReference type="NCBI Taxonomy" id="6978"/>
    <lineage>
        <taxon>Eukaryota</taxon>
        <taxon>Metazoa</taxon>
        <taxon>Ecdysozoa</taxon>
        <taxon>Arthropoda</taxon>
        <taxon>Hexapoda</taxon>
        <taxon>Insecta</taxon>
        <taxon>Pterygota</taxon>
        <taxon>Neoptera</taxon>
        <taxon>Polyneoptera</taxon>
        <taxon>Dictyoptera</taxon>
        <taxon>Blattodea</taxon>
        <taxon>Blattoidea</taxon>
        <taxon>Blattidae</taxon>
        <taxon>Blattinae</taxon>
        <taxon>Periplaneta</taxon>
    </lineage>
</organism>
<keyword evidence="3 11" id="KW-0812">Transmembrane</keyword>
<sequence>MAGLCEGHKTKLSLSPDGAWGSLTSNNTWNGMVGMIVRGEAEMAITAFTMTKSRLAYVNFMAPYWSDGSSELRRTRLVDTVTVTDSLKFTARRTPVFRLQSTTCRTRVSPVAVHHTSNSGLPVTFLCTSNPSLSDPFEGWLPCSLEDSLVDLKTDSRLALLSALTRQRLVFPFPRAFLLAKCGRNSPTRPKQSRPVPQYQKKCLYTFWPLDRNYEEVQKDIFLGPFTEKSTIAWKEFHAVVTWSKASCLELALRMSAGSSPHGGRNILMKFGPVYGTDALPASLRVWGALLTGLHKLAHSTIESRSLLTLFIRKPDDFRQNMNQYTSPFSGSLWIAVTVSLLLLALGLATTYNLRRRYAGFLENNRVRYTFARSSFVIFASFCQQRRSKNHTARISMDAVNALFPGRVISRKMDIAWPPRSPDLTVCDFFLWGHLKTKVFGDNPLRTIPATNHVYDKRSLRYLSIC</sequence>
<evidence type="ECO:0000256" key="9">
    <source>
        <dbReference type="ARBA" id="ARBA00023286"/>
    </source>
</evidence>
<keyword evidence="2" id="KW-0813">Transport</keyword>
<comment type="subcellular location">
    <subcellularLocation>
        <location evidence="1">Membrane</location>
        <topology evidence="1">Multi-pass membrane protein</topology>
    </subcellularLocation>
</comment>
<dbReference type="EMBL" id="JAJSOF020000031">
    <property type="protein sequence ID" value="KAJ4430946.1"/>
    <property type="molecule type" value="Genomic_DNA"/>
</dbReference>
<keyword evidence="9" id="KW-1071">Ligand-gated ion channel</keyword>
<protein>
    <recommendedName>
        <fullName evidence="12">Ionotropic glutamate receptor L-glutamate and glycine-binding domain-containing protein</fullName>
    </recommendedName>
</protein>
<gene>
    <name evidence="13" type="ORF">ANN_19539</name>
</gene>
<evidence type="ECO:0000256" key="8">
    <source>
        <dbReference type="ARBA" id="ARBA00023180"/>
    </source>
</evidence>
<evidence type="ECO:0000256" key="4">
    <source>
        <dbReference type="ARBA" id="ARBA00022989"/>
    </source>
</evidence>
<evidence type="ECO:0000256" key="2">
    <source>
        <dbReference type="ARBA" id="ARBA00022448"/>
    </source>
</evidence>
<evidence type="ECO:0000256" key="7">
    <source>
        <dbReference type="ARBA" id="ARBA00023170"/>
    </source>
</evidence>
<evidence type="ECO:0000256" key="3">
    <source>
        <dbReference type="ARBA" id="ARBA00022692"/>
    </source>
</evidence>
<evidence type="ECO:0000256" key="1">
    <source>
        <dbReference type="ARBA" id="ARBA00004141"/>
    </source>
</evidence>
<evidence type="ECO:0000256" key="10">
    <source>
        <dbReference type="ARBA" id="ARBA00023303"/>
    </source>
</evidence>
<keyword evidence="6 11" id="KW-0472">Membrane</keyword>
<evidence type="ECO:0000259" key="12">
    <source>
        <dbReference type="Pfam" id="PF10613"/>
    </source>
</evidence>
<accession>A0ABQ8SA73</accession>
<keyword evidence="8" id="KW-0325">Glycoprotein</keyword>
<name>A0ABQ8SA73_PERAM</name>
<dbReference type="Gene3D" id="3.40.190.10">
    <property type="entry name" value="Periplasmic binding protein-like II"/>
    <property type="match status" value="1"/>
</dbReference>
<keyword evidence="14" id="KW-1185">Reference proteome</keyword>
<dbReference type="InterPro" id="IPR019594">
    <property type="entry name" value="Glu/Gly-bd"/>
</dbReference>
<keyword evidence="5" id="KW-0406">Ion transport</keyword>